<feature type="transmembrane region" description="Helical" evidence="1">
    <location>
        <begin position="20"/>
        <end position="39"/>
    </location>
</feature>
<organism evidence="2 3">
    <name type="scientific">Streptomyces hokutonensis</name>
    <dbReference type="NCBI Taxonomy" id="1306990"/>
    <lineage>
        <taxon>Bacteria</taxon>
        <taxon>Bacillati</taxon>
        <taxon>Actinomycetota</taxon>
        <taxon>Actinomycetes</taxon>
        <taxon>Kitasatosporales</taxon>
        <taxon>Streptomycetaceae</taxon>
        <taxon>Streptomyces</taxon>
    </lineage>
</organism>
<name>A0ABW6M3Y8_9ACTN</name>
<dbReference type="Proteomes" id="UP001601303">
    <property type="component" value="Unassembled WGS sequence"/>
</dbReference>
<sequence length="48" mass="5315">MASVITVVMNDTESRKDVGFNVWILASSGILALFLRFWAVSADSPDQR</sequence>
<gene>
    <name evidence="2" type="ORF">ACFYNQ_16035</name>
</gene>
<proteinExistence type="predicted"/>
<evidence type="ECO:0000313" key="3">
    <source>
        <dbReference type="Proteomes" id="UP001601303"/>
    </source>
</evidence>
<keyword evidence="1" id="KW-0812">Transmembrane</keyword>
<keyword evidence="1" id="KW-1133">Transmembrane helix</keyword>
<evidence type="ECO:0000256" key="1">
    <source>
        <dbReference type="SAM" id="Phobius"/>
    </source>
</evidence>
<dbReference type="RefSeq" id="WP_388106362.1">
    <property type="nucleotide sequence ID" value="NZ_JBIAHM010000005.1"/>
</dbReference>
<reference evidence="2 3" key="1">
    <citation type="submission" date="2024-10" db="EMBL/GenBank/DDBJ databases">
        <title>The Natural Products Discovery Center: Release of the First 8490 Sequenced Strains for Exploring Actinobacteria Biosynthetic Diversity.</title>
        <authorList>
            <person name="Kalkreuter E."/>
            <person name="Kautsar S.A."/>
            <person name="Yang D."/>
            <person name="Bader C.D."/>
            <person name="Teijaro C.N."/>
            <person name="Fluegel L."/>
            <person name="Davis C.M."/>
            <person name="Simpson J.R."/>
            <person name="Lauterbach L."/>
            <person name="Steele A.D."/>
            <person name="Gui C."/>
            <person name="Meng S."/>
            <person name="Li G."/>
            <person name="Viehrig K."/>
            <person name="Ye F."/>
            <person name="Su P."/>
            <person name="Kiefer A.F."/>
            <person name="Nichols A."/>
            <person name="Cepeda A.J."/>
            <person name="Yan W."/>
            <person name="Fan B."/>
            <person name="Jiang Y."/>
            <person name="Adhikari A."/>
            <person name="Zheng C.-J."/>
            <person name="Schuster L."/>
            <person name="Cowan T.M."/>
            <person name="Smanski M.J."/>
            <person name="Chevrette M.G."/>
            <person name="De Carvalho L.P.S."/>
            <person name="Shen B."/>
        </authorList>
    </citation>
    <scope>NUCLEOTIDE SEQUENCE [LARGE SCALE GENOMIC DNA]</scope>
    <source>
        <strain evidence="2 3">NPDC006488</strain>
    </source>
</reference>
<comment type="caution">
    <text evidence="2">The sequence shown here is derived from an EMBL/GenBank/DDBJ whole genome shotgun (WGS) entry which is preliminary data.</text>
</comment>
<evidence type="ECO:0000313" key="2">
    <source>
        <dbReference type="EMBL" id="MFE9600068.1"/>
    </source>
</evidence>
<keyword evidence="1" id="KW-0472">Membrane</keyword>
<protein>
    <submittedName>
        <fullName evidence="2">Uncharacterized protein</fullName>
    </submittedName>
</protein>
<dbReference type="EMBL" id="JBIAHM010000005">
    <property type="protein sequence ID" value="MFE9600068.1"/>
    <property type="molecule type" value="Genomic_DNA"/>
</dbReference>
<keyword evidence="3" id="KW-1185">Reference proteome</keyword>
<accession>A0ABW6M3Y8</accession>